<accession>A0A0P0V7X4</accession>
<dbReference type="EMBL" id="AP008207">
    <property type="protein sequence ID" value="BAF06085.1"/>
    <property type="molecule type" value="Genomic_DNA"/>
</dbReference>
<feature type="compositionally biased region" description="Low complexity" evidence="1">
    <location>
        <begin position="41"/>
        <end position="53"/>
    </location>
</feature>
<evidence type="ECO:0000313" key="2">
    <source>
        <dbReference type="EMBL" id="BAF06085.1"/>
    </source>
</evidence>
<reference evidence="2 3" key="1">
    <citation type="journal article" date="2005" name="Nature">
        <title>The map-based sequence of the rice genome.</title>
        <authorList>
            <consortium name="International rice genome sequencing project (IRGSP)"/>
            <person name="Matsumoto T."/>
            <person name="Wu J."/>
            <person name="Kanamori H."/>
            <person name="Katayose Y."/>
            <person name="Fujisawa M."/>
            <person name="Namiki N."/>
            <person name="Mizuno H."/>
            <person name="Yamamoto K."/>
            <person name="Antonio B.A."/>
            <person name="Baba T."/>
            <person name="Sakata K."/>
            <person name="Nagamura Y."/>
            <person name="Aoki H."/>
            <person name="Arikawa K."/>
            <person name="Arita K."/>
            <person name="Bito T."/>
            <person name="Chiden Y."/>
            <person name="Fujitsuka N."/>
            <person name="Fukunaka R."/>
            <person name="Hamada M."/>
            <person name="Harada C."/>
            <person name="Hayashi A."/>
            <person name="Hijishita S."/>
            <person name="Honda M."/>
            <person name="Hosokawa S."/>
            <person name="Ichikawa Y."/>
            <person name="Idonuma A."/>
            <person name="Iijima M."/>
            <person name="Ikeda M."/>
            <person name="Ikeno M."/>
            <person name="Ito K."/>
            <person name="Ito S."/>
            <person name="Ito T."/>
            <person name="Ito Y."/>
            <person name="Ito Y."/>
            <person name="Iwabuchi A."/>
            <person name="Kamiya K."/>
            <person name="Karasawa W."/>
            <person name="Kurita K."/>
            <person name="Katagiri S."/>
            <person name="Kikuta A."/>
            <person name="Kobayashi H."/>
            <person name="Kobayashi N."/>
            <person name="Machita K."/>
            <person name="Maehara T."/>
            <person name="Masukawa M."/>
            <person name="Mizubayashi T."/>
            <person name="Mukai Y."/>
            <person name="Nagasaki H."/>
            <person name="Nagata Y."/>
            <person name="Naito S."/>
            <person name="Nakashima M."/>
            <person name="Nakama Y."/>
            <person name="Nakamichi Y."/>
            <person name="Nakamura M."/>
            <person name="Meguro A."/>
            <person name="Negishi M."/>
            <person name="Ohta I."/>
            <person name="Ohta T."/>
            <person name="Okamoto M."/>
            <person name="Ono N."/>
            <person name="Saji S."/>
            <person name="Sakaguchi M."/>
            <person name="Sakai K."/>
            <person name="Shibata M."/>
            <person name="Shimokawa T."/>
            <person name="Song J."/>
            <person name="Takazaki Y."/>
            <person name="Terasawa K."/>
            <person name="Tsugane M."/>
            <person name="Tsuji K."/>
            <person name="Ueda S."/>
            <person name="Waki K."/>
            <person name="Yamagata H."/>
            <person name="Yamamoto M."/>
            <person name="Yamamoto S."/>
            <person name="Yamane H."/>
            <person name="Yoshiki S."/>
            <person name="Yoshihara R."/>
            <person name="Yukawa K."/>
            <person name="Zhong H."/>
            <person name="Yano M."/>
            <person name="Yuan Q."/>
            <person name="Ouyang S."/>
            <person name="Liu J."/>
            <person name="Jones K.M."/>
            <person name="Gansberger K."/>
            <person name="Moffat K."/>
            <person name="Hill J."/>
            <person name="Bera J."/>
            <person name="Fadrosh D."/>
            <person name="Jin S."/>
            <person name="Johri S."/>
            <person name="Kim M."/>
            <person name="Overton L."/>
            <person name="Reardon M."/>
            <person name="Tsitrin T."/>
            <person name="Vuong H."/>
            <person name="Weaver B."/>
            <person name="Ciecko A."/>
            <person name="Tallon L."/>
            <person name="Jackson J."/>
            <person name="Pai G."/>
            <person name="Aken S.V."/>
            <person name="Utterback T."/>
            <person name="Reidmuller S."/>
            <person name="Feldblyum T."/>
            <person name="Hsiao J."/>
            <person name="Zismann V."/>
            <person name="Iobst S."/>
            <person name="de Vazeille A.R."/>
            <person name="Buell C.R."/>
            <person name="Ying K."/>
            <person name="Li Y."/>
            <person name="Lu T."/>
            <person name="Huang Y."/>
            <person name="Zhao Q."/>
            <person name="Feng Q."/>
            <person name="Zhang L."/>
            <person name="Zhu J."/>
            <person name="Weng Q."/>
            <person name="Mu J."/>
            <person name="Lu Y."/>
            <person name="Fan D."/>
            <person name="Liu Y."/>
            <person name="Guan J."/>
            <person name="Zhang Y."/>
            <person name="Yu S."/>
            <person name="Liu X."/>
            <person name="Zhang Y."/>
            <person name="Hong G."/>
            <person name="Han B."/>
            <person name="Choisne N."/>
            <person name="Demange N."/>
            <person name="Orjeda G."/>
            <person name="Samain S."/>
            <person name="Cattolico L."/>
            <person name="Pelletier E."/>
            <person name="Couloux A."/>
            <person name="Segurens B."/>
            <person name="Wincker P."/>
            <person name="D'Hont A."/>
            <person name="Scarpelli C."/>
            <person name="Weissenbach J."/>
            <person name="Salanoubat M."/>
            <person name="Quetier F."/>
            <person name="Yu Y."/>
            <person name="Kim H.R."/>
            <person name="Rambo T."/>
            <person name="Currie J."/>
            <person name="Collura K."/>
            <person name="Luo M."/>
            <person name="Yang T."/>
            <person name="Ammiraju J.S.S."/>
            <person name="Engler F."/>
            <person name="Soderlund C."/>
            <person name="Wing R.A."/>
            <person name="Palmer L.E."/>
            <person name="de la Bastide M."/>
            <person name="Spiegel L."/>
            <person name="Nascimento L."/>
            <person name="Zutavern T."/>
            <person name="O'Shaughnessy A."/>
            <person name="Dike S."/>
            <person name="Dedhia N."/>
            <person name="Preston R."/>
            <person name="Balija V."/>
            <person name="McCombie W.R."/>
            <person name="Chow T."/>
            <person name="Chen H."/>
            <person name="Chung M."/>
            <person name="Chen C."/>
            <person name="Shaw J."/>
            <person name="Wu H."/>
            <person name="Hsiao K."/>
            <person name="Chao Y."/>
            <person name="Chu M."/>
            <person name="Cheng C."/>
            <person name="Hour A."/>
            <person name="Lee P."/>
            <person name="Lin S."/>
            <person name="Lin Y."/>
            <person name="Liou J."/>
            <person name="Liu S."/>
            <person name="Hsing Y."/>
            <person name="Raghuvanshi S."/>
            <person name="Mohanty A."/>
            <person name="Bharti A.K."/>
            <person name="Gaur A."/>
            <person name="Gupta V."/>
            <person name="Kumar D."/>
            <person name="Ravi V."/>
            <person name="Vij S."/>
            <person name="Kapur A."/>
            <person name="Khurana P."/>
            <person name="Khurana P."/>
            <person name="Khurana J.P."/>
            <person name="Tyagi A.K."/>
            <person name="Gaikwad K."/>
            <person name="Singh A."/>
            <person name="Dalal V."/>
            <person name="Srivastava S."/>
            <person name="Dixit A."/>
            <person name="Pal A.K."/>
            <person name="Ghazi I.A."/>
            <person name="Yadav M."/>
            <person name="Pandit A."/>
            <person name="Bhargava A."/>
            <person name="Sureshbabu K."/>
            <person name="Batra K."/>
            <person name="Sharma T.R."/>
            <person name="Mohapatra T."/>
            <person name="Singh N.K."/>
            <person name="Messing J."/>
            <person name="Nelson A.B."/>
            <person name="Fuks G."/>
            <person name="Kavchok S."/>
            <person name="Keizer G."/>
            <person name="Linton E."/>
            <person name="Llaca V."/>
            <person name="Song R."/>
            <person name="Tanyolac B."/>
            <person name="Young S."/>
            <person name="Ho-Il K."/>
            <person name="Hahn J.H."/>
            <person name="Sangsakoo G."/>
            <person name="Vanavichit A."/>
            <person name="de Mattos Luiz.A.T."/>
            <person name="Zimmer P.D."/>
            <person name="Malone G."/>
            <person name="Dellagostin O."/>
            <person name="de Oliveira A.C."/>
            <person name="Bevan M."/>
            <person name="Bancroft I."/>
            <person name="Minx P."/>
            <person name="Cordum H."/>
            <person name="Wilson R."/>
            <person name="Cheng Z."/>
            <person name="Jin W."/>
            <person name="Jiang J."/>
            <person name="Leong S.A."/>
            <person name="Iwama H."/>
            <person name="Gojobori T."/>
            <person name="Itoh T."/>
            <person name="Niimura Y."/>
            <person name="Fujii Y."/>
            <person name="Habara T."/>
            <person name="Sakai H."/>
            <person name="Sato Y."/>
            <person name="Wilson G."/>
            <person name="Kumar K."/>
            <person name="McCouch S."/>
            <person name="Juretic N."/>
            <person name="Hoen D."/>
            <person name="Wright S."/>
            <person name="Bruskiewich R."/>
            <person name="Bureau T."/>
            <person name="Miyao A."/>
            <person name="Hirochika H."/>
            <person name="Nishikawa T."/>
            <person name="Kadowaki K."/>
            <person name="Sugiura M."/>
            <person name="Burr B."/>
            <person name="Sasaki T."/>
        </authorList>
    </citation>
    <scope>NUCLEOTIDE SEQUENCE [LARGE SCALE GENOMIC DNA]</scope>
    <source>
        <strain evidence="3">cv. Nipponbare</strain>
    </source>
</reference>
<reference evidence="3" key="2">
    <citation type="journal article" date="2008" name="Nucleic Acids Res.">
        <title>The rice annotation project database (RAP-DB): 2008 update.</title>
        <authorList>
            <consortium name="The rice annotation project (RAP)"/>
        </authorList>
    </citation>
    <scope>GENOME REANNOTATION</scope>
    <source>
        <strain evidence="3">cv. Nipponbare</strain>
    </source>
</reference>
<protein>
    <submittedName>
        <fullName evidence="2">Os01g0736000 protein</fullName>
    </submittedName>
</protein>
<name>A0A0P0V7X4_ORYSJ</name>
<dbReference type="AlphaFoldDB" id="A0A0P0V7X4"/>
<proteinExistence type="predicted"/>
<evidence type="ECO:0000313" key="3">
    <source>
        <dbReference type="Proteomes" id="UP000000763"/>
    </source>
</evidence>
<feature type="compositionally biased region" description="Low complexity" evidence="1">
    <location>
        <begin position="70"/>
        <end position="89"/>
    </location>
</feature>
<gene>
    <name evidence="2" type="ordered locus">Os01g0736000</name>
</gene>
<organism evidence="2 3">
    <name type="scientific">Oryza sativa subsp. japonica</name>
    <name type="common">Rice</name>
    <dbReference type="NCBI Taxonomy" id="39947"/>
    <lineage>
        <taxon>Eukaryota</taxon>
        <taxon>Viridiplantae</taxon>
        <taxon>Streptophyta</taxon>
        <taxon>Embryophyta</taxon>
        <taxon>Tracheophyta</taxon>
        <taxon>Spermatophyta</taxon>
        <taxon>Magnoliopsida</taxon>
        <taxon>Liliopsida</taxon>
        <taxon>Poales</taxon>
        <taxon>Poaceae</taxon>
        <taxon>BOP clade</taxon>
        <taxon>Oryzoideae</taxon>
        <taxon>Oryzeae</taxon>
        <taxon>Oryzinae</taxon>
        <taxon>Oryza</taxon>
        <taxon>Oryza sativa</taxon>
    </lineage>
</organism>
<sequence length="187" mass="19596">MSCPRTPPGAATPAPPRRGPQAVSSSPRPPRPARARPRGTSACSSPAPRRSPSAAPPAPSSRSRSRGRPRSAAAARPATLGTPASPLRLRALRRPMGRRRIISARARQGGGSRLVLPSRRGAPATRTCSPVRSSLWPAARRKRWLPCTGPCRGRAGALPASRTPESDGLPGCAARSAPSARRTRRIA</sequence>
<feature type="region of interest" description="Disordered" evidence="1">
    <location>
        <begin position="1"/>
        <end position="127"/>
    </location>
</feature>
<feature type="compositionally biased region" description="Basic residues" evidence="1">
    <location>
        <begin position="90"/>
        <end position="102"/>
    </location>
</feature>
<evidence type="ECO:0000256" key="1">
    <source>
        <dbReference type="SAM" id="MobiDB-lite"/>
    </source>
</evidence>
<dbReference type="Gramene" id="Os01t0736000-01">
    <property type="protein sequence ID" value="Os01t0736000-01"/>
    <property type="gene ID" value="Os01g0736000"/>
</dbReference>
<feature type="region of interest" description="Disordered" evidence="1">
    <location>
        <begin position="149"/>
        <end position="187"/>
    </location>
</feature>
<dbReference type="Proteomes" id="UP000000763">
    <property type="component" value="Chromosome 1"/>
</dbReference>
<dbReference type="KEGG" id="dosa:Os01g0736000"/>